<name>A0A9P4NST8_9PEZI</name>
<feature type="transmembrane region" description="Helical" evidence="1">
    <location>
        <begin position="33"/>
        <end position="52"/>
    </location>
</feature>
<evidence type="ECO:0000256" key="1">
    <source>
        <dbReference type="SAM" id="Phobius"/>
    </source>
</evidence>
<evidence type="ECO:0000313" key="3">
    <source>
        <dbReference type="Proteomes" id="UP000800235"/>
    </source>
</evidence>
<dbReference type="EMBL" id="MU007036">
    <property type="protein sequence ID" value="KAF2430798.1"/>
    <property type="molecule type" value="Genomic_DNA"/>
</dbReference>
<sequence length="66" mass="7485">MPSLVCQVVSGCFQYQFPPLLPSKKWRYGIQELRIKSLVLSGMLLLCFVLGITSRGREMHVPDTCL</sequence>
<keyword evidence="3" id="KW-1185">Reference proteome</keyword>
<dbReference type="Proteomes" id="UP000800235">
    <property type="component" value="Unassembled WGS sequence"/>
</dbReference>
<proteinExistence type="predicted"/>
<keyword evidence="1" id="KW-1133">Transmembrane helix</keyword>
<keyword evidence="1" id="KW-0812">Transmembrane</keyword>
<reference evidence="2" key="1">
    <citation type="journal article" date="2020" name="Stud. Mycol.">
        <title>101 Dothideomycetes genomes: a test case for predicting lifestyles and emergence of pathogens.</title>
        <authorList>
            <person name="Haridas S."/>
            <person name="Albert R."/>
            <person name="Binder M."/>
            <person name="Bloem J."/>
            <person name="Labutti K."/>
            <person name="Salamov A."/>
            <person name="Andreopoulos B."/>
            <person name="Baker S."/>
            <person name="Barry K."/>
            <person name="Bills G."/>
            <person name="Bluhm B."/>
            <person name="Cannon C."/>
            <person name="Castanera R."/>
            <person name="Culley D."/>
            <person name="Daum C."/>
            <person name="Ezra D."/>
            <person name="Gonzalez J."/>
            <person name="Henrissat B."/>
            <person name="Kuo A."/>
            <person name="Liang C."/>
            <person name="Lipzen A."/>
            <person name="Lutzoni F."/>
            <person name="Magnuson J."/>
            <person name="Mondo S."/>
            <person name="Nolan M."/>
            <person name="Ohm R."/>
            <person name="Pangilinan J."/>
            <person name="Park H.-J."/>
            <person name="Ramirez L."/>
            <person name="Alfaro M."/>
            <person name="Sun H."/>
            <person name="Tritt A."/>
            <person name="Yoshinaga Y."/>
            <person name="Zwiers L.-H."/>
            <person name="Turgeon B."/>
            <person name="Goodwin S."/>
            <person name="Spatafora J."/>
            <person name="Crous P."/>
            <person name="Grigoriev I."/>
        </authorList>
    </citation>
    <scope>NUCLEOTIDE SEQUENCE</scope>
    <source>
        <strain evidence="2">CBS 130266</strain>
    </source>
</reference>
<protein>
    <submittedName>
        <fullName evidence="2">Uncharacterized protein</fullName>
    </submittedName>
</protein>
<accession>A0A9P4NST8</accession>
<organism evidence="2 3">
    <name type="scientific">Tothia fuscella</name>
    <dbReference type="NCBI Taxonomy" id="1048955"/>
    <lineage>
        <taxon>Eukaryota</taxon>
        <taxon>Fungi</taxon>
        <taxon>Dikarya</taxon>
        <taxon>Ascomycota</taxon>
        <taxon>Pezizomycotina</taxon>
        <taxon>Dothideomycetes</taxon>
        <taxon>Pleosporomycetidae</taxon>
        <taxon>Venturiales</taxon>
        <taxon>Cylindrosympodiaceae</taxon>
        <taxon>Tothia</taxon>
    </lineage>
</organism>
<dbReference type="AlphaFoldDB" id="A0A9P4NST8"/>
<gene>
    <name evidence="2" type="ORF">EJ08DRAFT_210631</name>
</gene>
<keyword evidence="1" id="KW-0472">Membrane</keyword>
<evidence type="ECO:0000313" key="2">
    <source>
        <dbReference type="EMBL" id="KAF2430798.1"/>
    </source>
</evidence>
<comment type="caution">
    <text evidence="2">The sequence shown here is derived from an EMBL/GenBank/DDBJ whole genome shotgun (WGS) entry which is preliminary data.</text>
</comment>